<accession>A0A068UMU5</accession>
<keyword evidence="2" id="KW-1185">Reference proteome</keyword>
<sequence>MKRLHVPFEKLFLNKTLNFQTLLSQVILVPAQFKMLPHNSGNQISLNHLIEVEEELTHRSSCQRMVISIIAHRIHGST</sequence>
<gene>
    <name evidence="1" type="ORF">GSCOC_T00028987001</name>
</gene>
<dbReference type="EMBL" id="HG739123">
    <property type="protein sequence ID" value="CDP09564.1"/>
    <property type="molecule type" value="Genomic_DNA"/>
</dbReference>
<reference evidence="2" key="1">
    <citation type="journal article" date="2014" name="Science">
        <title>The coffee genome provides insight into the convergent evolution of caffeine biosynthesis.</title>
        <authorList>
            <person name="Denoeud F."/>
            <person name="Carretero-Paulet L."/>
            <person name="Dereeper A."/>
            <person name="Droc G."/>
            <person name="Guyot R."/>
            <person name="Pietrella M."/>
            <person name="Zheng C."/>
            <person name="Alberti A."/>
            <person name="Anthony F."/>
            <person name="Aprea G."/>
            <person name="Aury J.M."/>
            <person name="Bento P."/>
            <person name="Bernard M."/>
            <person name="Bocs S."/>
            <person name="Campa C."/>
            <person name="Cenci A."/>
            <person name="Combes M.C."/>
            <person name="Crouzillat D."/>
            <person name="Da Silva C."/>
            <person name="Daddiego L."/>
            <person name="De Bellis F."/>
            <person name="Dussert S."/>
            <person name="Garsmeur O."/>
            <person name="Gayraud T."/>
            <person name="Guignon V."/>
            <person name="Jahn K."/>
            <person name="Jamilloux V."/>
            <person name="Joet T."/>
            <person name="Labadie K."/>
            <person name="Lan T."/>
            <person name="Leclercq J."/>
            <person name="Lepelley M."/>
            <person name="Leroy T."/>
            <person name="Li L.T."/>
            <person name="Librado P."/>
            <person name="Lopez L."/>
            <person name="Munoz A."/>
            <person name="Noel B."/>
            <person name="Pallavicini A."/>
            <person name="Perrotta G."/>
            <person name="Poncet V."/>
            <person name="Pot D."/>
            <person name="Priyono X."/>
            <person name="Rigoreau M."/>
            <person name="Rouard M."/>
            <person name="Rozas J."/>
            <person name="Tranchant-Dubreuil C."/>
            <person name="VanBuren R."/>
            <person name="Zhang Q."/>
            <person name="Andrade A.C."/>
            <person name="Argout X."/>
            <person name="Bertrand B."/>
            <person name="de Kochko A."/>
            <person name="Graziosi G."/>
            <person name="Henry R.J."/>
            <person name="Jayarama X."/>
            <person name="Ming R."/>
            <person name="Nagai C."/>
            <person name="Rounsley S."/>
            <person name="Sankoff D."/>
            <person name="Giuliano G."/>
            <person name="Albert V.A."/>
            <person name="Wincker P."/>
            <person name="Lashermes P."/>
        </authorList>
    </citation>
    <scope>NUCLEOTIDE SEQUENCE [LARGE SCALE GENOMIC DNA]</scope>
    <source>
        <strain evidence="2">cv. DH200-94</strain>
    </source>
</reference>
<organism evidence="1 2">
    <name type="scientific">Coffea canephora</name>
    <name type="common">Robusta coffee</name>
    <dbReference type="NCBI Taxonomy" id="49390"/>
    <lineage>
        <taxon>Eukaryota</taxon>
        <taxon>Viridiplantae</taxon>
        <taxon>Streptophyta</taxon>
        <taxon>Embryophyta</taxon>
        <taxon>Tracheophyta</taxon>
        <taxon>Spermatophyta</taxon>
        <taxon>Magnoliopsida</taxon>
        <taxon>eudicotyledons</taxon>
        <taxon>Gunneridae</taxon>
        <taxon>Pentapetalae</taxon>
        <taxon>asterids</taxon>
        <taxon>lamiids</taxon>
        <taxon>Gentianales</taxon>
        <taxon>Rubiaceae</taxon>
        <taxon>Ixoroideae</taxon>
        <taxon>Gardenieae complex</taxon>
        <taxon>Bertiereae - Coffeeae clade</taxon>
        <taxon>Coffeeae</taxon>
        <taxon>Coffea</taxon>
    </lineage>
</organism>
<name>A0A068UMU5_COFCA</name>
<evidence type="ECO:0000313" key="1">
    <source>
        <dbReference type="EMBL" id="CDP09564.1"/>
    </source>
</evidence>
<proteinExistence type="predicted"/>
<evidence type="ECO:0000313" key="2">
    <source>
        <dbReference type="Proteomes" id="UP000295252"/>
    </source>
</evidence>
<dbReference type="InParanoid" id="A0A068UMU5"/>
<dbReference type="AlphaFoldDB" id="A0A068UMU5"/>
<protein>
    <submittedName>
        <fullName evidence="1">Uncharacterized protein</fullName>
    </submittedName>
</protein>
<dbReference type="Proteomes" id="UP000295252">
    <property type="component" value="Chromosome VIII"/>
</dbReference>
<dbReference type="Gramene" id="CDP09564">
    <property type="protein sequence ID" value="CDP09564"/>
    <property type="gene ID" value="GSCOC_T00028987001"/>
</dbReference>